<dbReference type="InterPro" id="IPR053772">
    <property type="entry name" value="At1g61320/At1g61330-like"/>
</dbReference>
<name>A0A0A9BRE8_ARUDO</name>
<evidence type="ECO:0000313" key="2">
    <source>
        <dbReference type="EMBL" id="JAD66574.1"/>
    </source>
</evidence>
<evidence type="ECO:0000259" key="1">
    <source>
        <dbReference type="Pfam" id="PF23622"/>
    </source>
</evidence>
<reference evidence="2" key="2">
    <citation type="journal article" date="2015" name="Data Brief">
        <title>Shoot transcriptome of the giant reed, Arundo donax.</title>
        <authorList>
            <person name="Barrero R.A."/>
            <person name="Guerrero F.D."/>
            <person name="Moolhuijzen P."/>
            <person name="Goolsby J.A."/>
            <person name="Tidwell J."/>
            <person name="Bellgard S.E."/>
            <person name="Bellgard M.I."/>
        </authorList>
    </citation>
    <scope>NUCLEOTIDE SEQUENCE</scope>
    <source>
        <tissue evidence="2">Shoot tissue taken approximately 20 cm above the soil surface</tissue>
    </source>
</reference>
<dbReference type="EMBL" id="GBRH01231321">
    <property type="protein sequence ID" value="JAD66574.1"/>
    <property type="molecule type" value="Transcribed_RNA"/>
</dbReference>
<dbReference type="AlphaFoldDB" id="A0A0A9BRE8"/>
<proteinExistence type="predicted"/>
<protein>
    <recommendedName>
        <fullName evidence="1">At1g61320/AtMIF1 LRR domain-containing protein</fullName>
    </recommendedName>
</protein>
<feature type="domain" description="At1g61320/AtMIF1 LRR" evidence="1">
    <location>
        <begin position="56"/>
        <end position="443"/>
    </location>
</feature>
<dbReference type="PANTHER" id="PTHR34145:SF43">
    <property type="entry name" value="F-BOX DOMAIN PROTEIN"/>
    <property type="match status" value="1"/>
</dbReference>
<dbReference type="InterPro" id="IPR032675">
    <property type="entry name" value="LRR_dom_sf"/>
</dbReference>
<dbReference type="SUPFAM" id="SSF52058">
    <property type="entry name" value="L domain-like"/>
    <property type="match status" value="1"/>
</dbReference>
<sequence>MPMRDAARAACVSHAFLRSWRCHPNLTFCNETLGLNENTCGKDGSGRVFYTEVDHILRKHSGIGVKTLKIQIESDFSAKDSCYLNSWLKTALKPGIEELKLMLCSVKAKYNFPYSLLFNGSGDSIRYLHLARCSFRPIVTLGCLRSLTRLHLCLVSIMENELGCLLSHSFALERLELRCCDRIVCLKIPCVLQRLSYLEVFGCSKLKVIDNEAPNLSGFSFEGDNTVQLSLGETLQMKNLYLHRSGSVFYARAKLPSSMPNLEALTIHSCNERASTPMLQSKFIRLRHLSISLIAAVFSPGYDYLSLASFFDAAPSLETFNLNAWQRYMEHVSVFADTADLRQMREQHHHNLKSVRITAFCSAKSLVELTCHILESVTSLESLTLEAPQSTLRCSAPYNKSGKCSTMARDILLEAHRGILAIRRYIEPKVPSTVKLHVLEPCSCHAVEL</sequence>
<reference evidence="2" key="1">
    <citation type="submission" date="2014-09" db="EMBL/GenBank/DDBJ databases">
        <authorList>
            <person name="Magalhaes I.L.F."/>
            <person name="Oliveira U."/>
            <person name="Santos F.R."/>
            <person name="Vidigal T.H.D.A."/>
            <person name="Brescovit A.D."/>
            <person name="Santos A.J."/>
        </authorList>
    </citation>
    <scope>NUCLEOTIDE SEQUENCE</scope>
    <source>
        <tissue evidence="2">Shoot tissue taken approximately 20 cm above the soil surface</tissue>
    </source>
</reference>
<organism evidence="2">
    <name type="scientific">Arundo donax</name>
    <name type="common">Giant reed</name>
    <name type="synonym">Donax arundinaceus</name>
    <dbReference type="NCBI Taxonomy" id="35708"/>
    <lineage>
        <taxon>Eukaryota</taxon>
        <taxon>Viridiplantae</taxon>
        <taxon>Streptophyta</taxon>
        <taxon>Embryophyta</taxon>
        <taxon>Tracheophyta</taxon>
        <taxon>Spermatophyta</taxon>
        <taxon>Magnoliopsida</taxon>
        <taxon>Liliopsida</taxon>
        <taxon>Poales</taxon>
        <taxon>Poaceae</taxon>
        <taxon>PACMAD clade</taxon>
        <taxon>Arundinoideae</taxon>
        <taxon>Arundineae</taxon>
        <taxon>Arundo</taxon>
    </lineage>
</organism>
<accession>A0A0A9BRE8</accession>
<dbReference type="PANTHER" id="PTHR34145">
    <property type="entry name" value="OS02G0105600 PROTEIN"/>
    <property type="match status" value="1"/>
</dbReference>
<dbReference type="Gene3D" id="3.80.10.10">
    <property type="entry name" value="Ribonuclease Inhibitor"/>
    <property type="match status" value="1"/>
</dbReference>
<dbReference type="InterPro" id="IPR055357">
    <property type="entry name" value="LRR_At1g61320_AtMIF1"/>
</dbReference>
<dbReference type="Pfam" id="PF23622">
    <property type="entry name" value="LRR_At1g61320_AtMIF1"/>
    <property type="match status" value="1"/>
</dbReference>